<dbReference type="InterPro" id="IPR029063">
    <property type="entry name" value="SAM-dependent_MTases_sf"/>
</dbReference>
<dbReference type="EC" id="2.1.1.297" evidence="5"/>
<comment type="caution">
    <text evidence="5">Lacks conserved residue(s) required for the propagation of feature annotation.</text>
</comment>
<dbReference type="PROSITE" id="PS00092">
    <property type="entry name" value="N6_MTASE"/>
    <property type="match status" value="1"/>
</dbReference>
<dbReference type="InterPro" id="IPR002052">
    <property type="entry name" value="DNA_methylase_N6_adenine_CS"/>
</dbReference>
<sequence>MGTAKPITVLRALEIGWRTLAAVRHDDDARREARFLLAGVLGLEPGALALERDRVLTTVERNTLAARLARRVAGEPLQYIEGRAAFRQLDLRVGPSVLIPRPETEQLVGFILDWCQGRNDLQALDLGTGSGAIAISLAVEGPFHRVVGVDISASALNFARYNAKEAEVADRVDLRSGSLYSAVRPGERFHVVVSNPPYVASGETASLPPEVRDWEPAIALFAGPTGLELIEAIVDGAPAHLEPGGLLALEVAPGIVESALARIRANGDFAEPELHTDYAEHPRIVLAERHG</sequence>
<reference evidence="8 9" key="1">
    <citation type="submission" date="2020-01" db="EMBL/GenBank/DDBJ databases">
        <title>Genomes assembled from Gulf of Kutch pelagic sediment metagenomes.</title>
        <authorList>
            <person name="Chandrashekar M."/>
            <person name="Mahajan M.S."/>
            <person name="Dave K.J."/>
            <person name="Vatsa P."/>
            <person name="Nathani N.M."/>
        </authorList>
    </citation>
    <scope>NUCLEOTIDE SEQUENCE [LARGE SCALE GENOMIC DNA]</scope>
    <source>
        <strain evidence="8">KS3-K002</strain>
    </source>
</reference>
<proteinExistence type="inferred from homology"/>
<comment type="similarity">
    <text evidence="5">Belongs to the protein N5-glutamine methyltransferase family. PrmC subfamily.</text>
</comment>
<name>A0AAE4Z5W8_9BACT</name>
<evidence type="ECO:0000256" key="3">
    <source>
        <dbReference type="ARBA" id="ARBA00022691"/>
    </source>
</evidence>
<feature type="binding site" evidence="5">
    <location>
        <begin position="127"/>
        <end position="131"/>
    </location>
    <ligand>
        <name>S-adenosyl-L-methionine</name>
        <dbReference type="ChEBI" id="CHEBI:59789"/>
    </ligand>
</feature>
<evidence type="ECO:0000259" key="7">
    <source>
        <dbReference type="Pfam" id="PF17827"/>
    </source>
</evidence>
<accession>A0AAE4Z5W8</accession>
<evidence type="ECO:0000259" key="6">
    <source>
        <dbReference type="Pfam" id="PF05175"/>
    </source>
</evidence>
<dbReference type="PANTHER" id="PTHR18895">
    <property type="entry name" value="HEMK METHYLTRANSFERASE"/>
    <property type="match status" value="1"/>
</dbReference>
<dbReference type="Pfam" id="PF17827">
    <property type="entry name" value="PrmC_N"/>
    <property type="match status" value="1"/>
</dbReference>
<evidence type="ECO:0000256" key="5">
    <source>
        <dbReference type="HAMAP-Rule" id="MF_02126"/>
    </source>
</evidence>
<feature type="binding site" evidence="5">
    <location>
        <position position="195"/>
    </location>
    <ligand>
        <name>S-adenosyl-L-methionine</name>
        <dbReference type="ChEBI" id="CHEBI:59789"/>
    </ligand>
</feature>
<dbReference type="AlphaFoldDB" id="A0AAE4Z5W8"/>
<protein>
    <recommendedName>
        <fullName evidence="5">Release factor glutamine methyltransferase</fullName>
        <shortName evidence="5">RF MTase</shortName>
        <ecNumber evidence="5">2.1.1.297</ecNumber>
    </recommendedName>
    <alternativeName>
        <fullName evidence="5">N5-glutamine methyltransferase PrmC</fullName>
    </alternativeName>
    <alternativeName>
        <fullName evidence="5">Protein-(glutamine-N5) MTase PrmC</fullName>
    </alternativeName>
    <alternativeName>
        <fullName evidence="5">Protein-glutamine N-methyltransferase PrmC</fullName>
    </alternativeName>
</protein>
<dbReference type="InterPro" id="IPR019874">
    <property type="entry name" value="RF_methyltr_PrmC"/>
</dbReference>
<dbReference type="InterPro" id="IPR007848">
    <property type="entry name" value="Small_mtfrase_dom"/>
</dbReference>
<dbReference type="GO" id="GO:0032259">
    <property type="term" value="P:methylation"/>
    <property type="evidence" value="ECO:0007669"/>
    <property type="project" value="UniProtKB-KW"/>
</dbReference>
<evidence type="ECO:0000256" key="1">
    <source>
        <dbReference type="ARBA" id="ARBA00022603"/>
    </source>
</evidence>
<dbReference type="Gene3D" id="3.40.50.150">
    <property type="entry name" value="Vaccinia Virus protein VP39"/>
    <property type="match status" value="1"/>
</dbReference>
<dbReference type="PANTHER" id="PTHR18895:SF74">
    <property type="entry name" value="MTRF1L RELEASE FACTOR GLUTAMINE METHYLTRANSFERASE"/>
    <property type="match status" value="1"/>
</dbReference>
<dbReference type="EMBL" id="JAACAK010000017">
    <property type="protein sequence ID" value="NIR73939.1"/>
    <property type="molecule type" value="Genomic_DNA"/>
</dbReference>
<dbReference type="NCBIfam" id="TIGR00536">
    <property type="entry name" value="hemK_fam"/>
    <property type="match status" value="1"/>
</dbReference>
<keyword evidence="3 5" id="KW-0949">S-adenosyl-L-methionine</keyword>
<dbReference type="InterPro" id="IPR004556">
    <property type="entry name" value="HemK-like"/>
</dbReference>
<dbReference type="HAMAP" id="MF_02126">
    <property type="entry name" value="RF_methyltr_PrmC"/>
    <property type="match status" value="1"/>
</dbReference>
<evidence type="ECO:0000256" key="2">
    <source>
        <dbReference type="ARBA" id="ARBA00022679"/>
    </source>
</evidence>
<dbReference type="GO" id="GO:0003676">
    <property type="term" value="F:nucleic acid binding"/>
    <property type="evidence" value="ECO:0007669"/>
    <property type="project" value="InterPro"/>
</dbReference>
<dbReference type="InterPro" id="IPR040758">
    <property type="entry name" value="PrmC_N"/>
</dbReference>
<dbReference type="SUPFAM" id="SSF53335">
    <property type="entry name" value="S-adenosyl-L-methionine-dependent methyltransferases"/>
    <property type="match status" value="1"/>
</dbReference>
<comment type="catalytic activity">
    <reaction evidence="4 5">
        <text>L-glutaminyl-[peptide chain release factor] + S-adenosyl-L-methionine = N(5)-methyl-L-glutaminyl-[peptide chain release factor] + S-adenosyl-L-homocysteine + H(+)</text>
        <dbReference type="Rhea" id="RHEA:42896"/>
        <dbReference type="Rhea" id="RHEA-COMP:10271"/>
        <dbReference type="Rhea" id="RHEA-COMP:10272"/>
        <dbReference type="ChEBI" id="CHEBI:15378"/>
        <dbReference type="ChEBI" id="CHEBI:30011"/>
        <dbReference type="ChEBI" id="CHEBI:57856"/>
        <dbReference type="ChEBI" id="CHEBI:59789"/>
        <dbReference type="ChEBI" id="CHEBI:61891"/>
        <dbReference type="EC" id="2.1.1.297"/>
    </reaction>
</comment>
<organism evidence="8 9">
    <name type="scientific">Candidatus Kutchimonas denitrificans</name>
    <dbReference type="NCBI Taxonomy" id="3056748"/>
    <lineage>
        <taxon>Bacteria</taxon>
        <taxon>Pseudomonadati</taxon>
        <taxon>Gemmatimonadota</taxon>
        <taxon>Gemmatimonadia</taxon>
        <taxon>Candidatus Palauibacterales</taxon>
        <taxon>Candidatus Palauibacteraceae</taxon>
        <taxon>Candidatus Kutchimonas</taxon>
    </lineage>
</organism>
<keyword evidence="2 5" id="KW-0808">Transferase</keyword>
<gene>
    <name evidence="5 8" type="primary">prmC</name>
    <name evidence="8" type="ORF">GWO12_02305</name>
</gene>
<keyword evidence="1 5" id="KW-0489">Methyltransferase</keyword>
<dbReference type="NCBIfam" id="TIGR03534">
    <property type="entry name" value="RF_mod_PrmC"/>
    <property type="match status" value="1"/>
</dbReference>
<comment type="function">
    <text evidence="5">Methylates the class 1 translation termination release factors RF1/PrfA and RF2/PrfB on the glutamine residue of the universally conserved GGQ motif.</text>
</comment>
<dbReference type="CDD" id="cd02440">
    <property type="entry name" value="AdoMet_MTases"/>
    <property type="match status" value="1"/>
</dbReference>
<dbReference type="Pfam" id="PF05175">
    <property type="entry name" value="MTS"/>
    <property type="match status" value="1"/>
</dbReference>
<evidence type="ECO:0000313" key="9">
    <source>
        <dbReference type="Proteomes" id="UP000702544"/>
    </source>
</evidence>
<dbReference type="Proteomes" id="UP000702544">
    <property type="component" value="Unassembled WGS sequence"/>
</dbReference>
<comment type="caution">
    <text evidence="8">The sequence shown here is derived from an EMBL/GenBank/DDBJ whole genome shotgun (WGS) entry which is preliminary data.</text>
</comment>
<dbReference type="GO" id="GO:0102559">
    <property type="term" value="F:peptide chain release factor N(5)-glutamine methyltransferase activity"/>
    <property type="evidence" value="ECO:0007669"/>
    <property type="project" value="UniProtKB-EC"/>
</dbReference>
<feature type="binding site" evidence="5">
    <location>
        <position position="150"/>
    </location>
    <ligand>
        <name>S-adenosyl-L-methionine</name>
        <dbReference type="ChEBI" id="CHEBI:59789"/>
    </ligand>
</feature>
<feature type="domain" description="Methyltransferase small" evidence="6">
    <location>
        <begin position="120"/>
        <end position="204"/>
    </location>
</feature>
<evidence type="ECO:0000256" key="4">
    <source>
        <dbReference type="ARBA" id="ARBA00048391"/>
    </source>
</evidence>
<dbReference type="InterPro" id="IPR050320">
    <property type="entry name" value="N5-glutamine_MTase"/>
</dbReference>
<feature type="domain" description="Release factor glutamine methyltransferase N-terminal" evidence="7">
    <location>
        <begin position="26"/>
        <end position="82"/>
    </location>
</feature>
<dbReference type="Gene3D" id="1.10.8.10">
    <property type="entry name" value="DNA helicase RuvA subunit, C-terminal domain"/>
    <property type="match status" value="1"/>
</dbReference>
<feature type="binding site" evidence="5">
    <location>
        <begin position="195"/>
        <end position="198"/>
    </location>
    <ligand>
        <name>substrate</name>
    </ligand>
</feature>
<evidence type="ECO:0000313" key="8">
    <source>
        <dbReference type="EMBL" id="NIR73939.1"/>
    </source>
</evidence>